<dbReference type="OMA" id="LTVIAMC"/>
<protein>
    <submittedName>
        <fullName evidence="1">C-factor</fullName>
    </submittedName>
</protein>
<dbReference type="PRINTS" id="PR00081">
    <property type="entry name" value="GDHRDH"/>
</dbReference>
<dbReference type="Gene3D" id="3.40.50.720">
    <property type="entry name" value="NAD(P)-binding Rossmann-like Domain"/>
    <property type="match status" value="1"/>
</dbReference>
<dbReference type="AlphaFoldDB" id="A0A1M2W4M7"/>
<name>A0A1M2W4M7_TRAPU</name>
<organism evidence="1 2">
    <name type="scientific">Trametes pubescens</name>
    <name type="common">White-rot fungus</name>
    <dbReference type="NCBI Taxonomy" id="154538"/>
    <lineage>
        <taxon>Eukaryota</taxon>
        <taxon>Fungi</taxon>
        <taxon>Dikarya</taxon>
        <taxon>Basidiomycota</taxon>
        <taxon>Agaricomycotina</taxon>
        <taxon>Agaricomycetes</taxon>
        <taxon>Polyporales</taxon>
        <taxon>Polyporaceae</taxon>
        <taxon>Trametes</taxon>
    </lineage>
</organism>
<dbReference type="Pfam" id="PF00106">
    <property type="entry name" value="adh_short"/>
    <property type="match status" value="1"/>
</dbReference>
<reference evidence="1 2" key="1">
    <citation type="submission" date="2016-10" db="EMBL/GenBank/DDBJ databases">
        <title>Genome sequence of the basidiomycete white-rot fungus Trametes pubescens.</title>
        <authorList>
            <person name="Makela M.R."/>
            <person name="Granchi Z."/>
            <person name="Peng M."/>
            <person name="De Vries R.P."/>
            <person name="Grigoriev I."/>
            <person name="Riley R."/>
            <person name="Hilden K."/>
        </authorList>
    </citation>
    <scope>NUCLEOTIDE SEQUENCE [LARGE SCALE GENOMIC DNA]</scope>
    <source>
        <strain evidence="1 2">FBCC735</strain>
    </source>
</reference>
<dbReference type="InterPro" id="IPR052184">
    <property type="entry name" value="SDR_enzymes"/>
</dbReference>
<proteinExistence type="predicted"/>
<gene>
    <name evidence="1" type="ORF">TRAPUB_8677</name>
</gene>
<dbReference type="OrthoDB" id="7289984at2759"/>
<accession>A0A1M2W4M7</accession>
<dbReference type="EMBL" id="MNAD01000239">
    <property type="protein sequence ID" value="OJT14766.1"/>
    <property type="molecule type" value="Genomic_DNA"/>
</dbReference>
<sequence length="179" mass="19082">MKLDIDDFPGVRAAGKDIAAILGNNSLDYLVNNAGIMATDTAFTMDPEELLRVVRKNVAGPALVSQVCLPFLEKGRRKAILYLLSTAGSIGSIERLGAKAATYSVSKAALNMLVAKQKVERPDLIVLTMCPGWVKTDLGGEAAPLQASDSVAGLLKVFTSATLQDSGKFLRYNGEVIPW</sequence>
<dbReference type="InterPro" id="IPR036291">
    <property type="entry name" value="NAD(P)-bd_dom_sf"/>
</dbReference>
<dbReference type="PANTHER" id="PTHR45458">
    <property type="entry name" value="SHORT-CHAIN DEHYDROGENASE/REDUCTASE SDR"/>
    <property type="match status" value="1"/>
</dbReference>
<dbReference type="InterPro" id="IPR002347">
    <property type="entry name" value="SDR_fam"/>
</dbReference>
<dbReference type="Proteomes" id="UP000184267">
    <property type="component" value="Unassembled WGS sequence"/>
</dbReference>
<comment type="caution">
    <text evidence="1">The sequence shown here is derived from an EMBL/GenBank/DDBJ whole genome shotgun (WGS) entry which is preliminary data.</text>
</comment>
<evidence type="ECO:0000313" key="1">
    <source>
        <dbReference type="EMBL" id="OJT14766.1"/>
    </source>
</evidence>
<dbReference type="SUPFAM" id="SSF51735">
    <property type="entry name" value="NAD(P)-binding Rossmann-fold domains"/>
    <property type="match status" value="1"/>
</dbReference>
<evidence type="ECO:0000313" key="2">
    <source>
        <dbReference type="Proteomes" id="UP000184267"/>
    </source>
</evidence>
<dbReference type="PANTHER" id="PTHR45458:SF1">
    <property type="entry name" value="SHORT CHAIN DEHYDROGENASE"/>
    <property type="match status" value="1"/>
</dbReference>
<keyword evidence="2" id="KW-1185">Reference proteome</keyword>
<dbReference type="GO" id="GO:0016616">
    <property type="term" value="F:oxidoreductase activity, acting on the CH-OH group of donors, NAD or NADP as acceptor"/>
    <property type="evidence" value="ECO:0007669"/>
    <property type="project" value="TreeGrafter"/>
</dbReference>